<sequence length="659" mass="67719">MTTRLTFPASMFSVVCQRCGSTVRKNADSCPNCGADRSAAFGQQREARAEKPRAQIFEEAAPLASAAASASPSAGSIGARGGSSERASERRSERVEPGMRSRWTERASERIAQKAAEYRTRRAEESARNAYAESSNDWDALPGSERWNQKKTIIAGGCGLVLVLGAMFYYQLGDSDNVGTPSAEHSVSGAIDSKVGALVRGATGTSDMPAPATAERHASTITRAPASGDALQDVRFALDQHDLASARALLRVLPAQQQARADYETLKDELVKRESQRDAALQLARACERTSAWACVQQNAGEALALDGSNIESQAMLERVISHAGWLAPTAAAALAKRMPGTAPSAADTANTAAAAAPRAGAAAPAPVPAQANVAAAAPGAKPNVLAQKPATERRAGQRGAAARQAEEDARAEKIARGQAATSALTATIMPPLPPTVATTMTAPAPSTQAPRQAAAPSAQAAAPSAQQPAAKSNAAPVTQAARAPYYLGDEESQPSGAASARSANPRAPYYLGDEPAQATRPANSRGAYYLGEDPPQPSAPAPRASAPRAAQPANQSSALPPSTSTMQAAVPRTPAASAQPVAQTATAQPQRVPVVGQPAAQASAAPRSAQPATAATASPPFAAMPAGSHLDSDKTEELERAIKQYGWSGGAPSPKPSR</sequence>
<evidence type="ECO:0000313" key="2">
    <source>
        <dbReference type="EMBL" id="SAK66855.1"/>
    </source>
</evidence>
<feature type="compositionally biased region" description="Low complexity" evidence="1">
    <location>
        <begin position="542"/>
        <end position="554"/>
    </location>
</feature>
<feature type="compositionally biased region" description="Low complexity" evidence="1">
    <location>
        <begin position="436"/>
        <end position="477"/>
    </location>
</feature>
<reference evidence="2" key="1">
    <citation type="submission" date="2016-01" db="EMBL/GenBank/DDBJ databases">
        <authorList>
            <person name="Peeters C."/>
        </authorList>
    </citation>
    <scope>NUCLEOTIDE SEQUENCE [LARGE SCALE GENOMIC DNA]</scope>
    <source>
        <strain evidence="2">LMG 29318</strain>
    </source>
</reference>
<dbReference type="RefSeq" id="WP_061125028.1">
    <property type="nucleotide sequence ID" value="NZ_FCOF02000012.1"/>
</dbReference>
<feature type="compositionally biased region" description="Polar residues" evidence="1">
    <location>
        <begin position="555"/>
        <end position="568"/>
    </location>
</feature>
<feature type="region of interest" description="Disordered" evidence="1">
    <location>
        <begin position="490"/>
        <end position="659"/>
    </location>
</feature>
<name>A0A158B9V2_9BURK</name>
<evidence type="ECO:0008006" key="4">
    <source>
        <dbReference type="Google" id="ProtNLM"/>
    </source>
</evidence>
<feature type="region of interest" description="Disordered" evidence="1">
    <location>
        <begin position="26"/>
        <end position="108"/>
    </location>
</feature>
<gene>
    <name evidence="2" type="ORF">AWB75_03170</name>
</gene>
<protein>
    <recommendedName>
        <fullName evidence="4">Zinc-ribbon domain-containing protein</fullName>
    </recommendedName>
</protein>
<organism evidence="2 3">
    <name type="scientific">Caballeronia catudaia</name>
    <dbReference type="NCBI Taxonomy" id="1777136"/>
    <lineage>
        <taxon>Bacteria</taxon>
        <taxon>Pseudomonadati</taxon>
        <taxon>Pseudomonadota</taxon>
        <taxon>Betaproteobacteria</taxon>
        <taxon>Burkholderiales</taxon>
        <taxon>Burkholderiaceae</taxon>
        <taxon>Caballeronia</taxon>
    </lineage>
</organism>
<dbReference type="AlphaFoldDB" id="A0A158B9V2"/>
<dbReference type="Proteomes" id="UP000054870">
    <property type="component" value="Unassembled WGS sequence"/>
</dbReference>
<evidence type="ECO:0000313" key="3">
    <source>
        <dbReference type="Proteomes" id="UP000054870"/>
    </source>
</evidence>
<proteinExistence type="predicted"/>
<evidence type="ECO:0000256" key="1">
    <source>
        <dbReference type="SAM" id="MobiDB-lite"/>
    </source>
</evidence>
<feature type="compositionally biased region" description="Basic and acidic residues" evidence="1">
    <location>
        <begin position="86"/>
        <end position="108"/>
    </location>
</feature>
<accession>A0A158B9V2</accession>
<keyword evidence="3" id="KW-1185">Reference proteome</keyword>
<feature type="compositionally biased region" description="Basic and acidic residues" evidence="1">
    <location>
        <begin position="405"/>
        <end position="416"/>
    </location>
</feature>
<feature type="compositionally biased region" description="Low complexity" evidence="1">
    <location>
        <begin position="58"/>
        <end position="85"/>
    </location>
</feature>
<feature type="compositionally biased region" description="Basic and acidic residues" evidence="1">
    <location>
        <begin position="631"/>
        <end position="643"/>
    </location>
</feature>
<feature type="compositionally biased region" description="Low complexity" evidence="1">
    <location>
        <begin position="495"/>
        <end position="509"/>
    </location>
</feature>
<dbReference type="OrthoDB" id="9004488at2"/>
<feature type="region of interest" description="Disordered" evidence="1">
    <location>
        <begin position="383"/>
        <end position="478"/>
    </location>
</feature>
<comment type="caution">
    <text evidence="2">The sequence shown here is derived from an EMBL/GenBank/DDBJ whole genome shotgun (WGS) entry which is preliminary data.</text>
</comment>
<dbReference type="EMBL" id="FCOF02000012">
    <property type="protein sequence ID" value="SAK66855.1"/>
    <property type="molecule type" value="Genomic_DNA"/>
</dbReference>
<feature type="compositionally biased region" description="Low complexity" evidence="1">
    <location>
        <begin position="574"/>
        <end position="627"/>
    </location>
</feature>